<feature type="domain" description="RNA polymerase sigma factor 70 region 4 type 2" evidence="6">
    <location>
        <begin position="117"/>
        <end position="168"/>
    </location>
</feature>
<dbReference type="PANTHER" id="PTHR43133">
    <property type="entry name" value="RNA POLYMERASE ECF-TYPE SIGMA FACTO"/>
    <property type="match status" value="1"/>
</dbReference>
<feature type="domain" description="RNA polymerase sigma-70 region 2" evidence="5">
    <location>
        <begin position="23"/>
        <end position="87"/>
    </location>
</feature>
<organism evidence="7 8">
    <name type="scientific">Ammoniphilus oxalaticus</name>
    <dbReference type="NCBI Taxonomy" id="66863"/>
    <lineage>
        <taxon>Bacteria</taxon>
        <taxon>Bacillati</taxon>
        <taxon>Bacillota</taxon>
        <taxon>Bacilli</taxon>
        <taxon>Bacillales</taxon>
        <taxon>Paenibacillaceae</taxon>
        <taxon>Aneurinibacillus group</taxon>
        <taxon>Ammoniphilus</taxon>
    </lineage>
</organism>
<name>A0A419SJ34_9BACL</name>
<dbReference type="InterPro" id="IPR013325">
    <property type="entry name" value="RNA_pol_sigma_r2"/>
</dbReference>
<dbReference type="EMBL" id="MCHY01000008">
    <property type="protein sequence ID" value="RKD23977.1"/>
    <property type="molecule type" value="Genomic_DNA"/>
</dbReference>
<proteinExistence type="inferred from homology"/>
<dbReference type="Pfam" id="PF04542">
    <property type="entry name" value="Sigma70_r2"/>
    <property type="match status" value="1"/>
</dbReference>
<dbReference type="Gene3D" id="1.10.10.10">
    <property type="entry name" value="Winged helix-like DNA-binding domain superfamily/Winged helix DNA-binding domain"/>
    <property type="match status" value="1"/>
</dbReference>
<evidence type="ECO:0000259" key="6">
    <source>
        <dbReference type="Pfam" id="PF08281"/>
    </source>
</evidence>
<evidence type="ECO:0000259" key="5">
    <source>
        <dbReference type="Pfam" id="PF04542"/>
    </source>
</evidence>
<evidence type="ECO:0000256" key="3">
    <source>
        <dbReference type="ARBA" id="ARBA00023082"/>
    </source>
</evidence>
<reference evidence="7 8" key="1">
    <citation type="submission" date="2016-08" db="EMBL/GenBank/DDBJ databases">
        <title>Novel Firmicute Genomes.</title>
        <authorList>
            <person name="Poppleton D.I."/>
            <person name="Gribaldo S."/>
        </authorList>
    </citation>
    <scope>NUCLEOTIDE SEQUENCE [LARGE SCALE GENOMIC DNA]</scope>
    <source>
        <strain evidence="7 8">RAOx-1</strain>
    </source>
</reference>
<protein>
    <submittedName>
        <fullName evidence="7">RNA polymerase subunit sigma</fullName>
    </submittedName>
</protein>
<evidence type="ECO:0000256" key="2">
    <source>
        <dbReference type="ARBA" id="ARBA00023015"/>
    </source>
</evidence>
<dbReference type="InterPro" id="IPR036388">
    <property type="entry name" value="WH-like_DNA-bd_sf"/>
</dbReference>
<dbReference type="OrthoDB" id="9785675at2"/>
<dbReference type="SUPFAM" id="SSF88946">
    <property type="entry name" value="Sigma2 domain of RNA polymerase sigma factors"/>
    <property type="match status" value="1"/>
</dbReference>
<dbReference type="InterPro" id="IPR007627">
    <property type="entry name" value="RNA_pol_sigma70_r2"/>
</dbReference>
<dbReference type="GO" id="GO:0006352">
    <property type="term" value="P:DNA-templated transcription initiation"/>
    <property type="evidence" value="ECO:0007669"/>
    <property type="project" value="InterPro"/>
</dbReference>
<keyword evidence="2" id="KW-0805">Transcription regulation</keyword>
<dbReference type="InterPro" id="IPR014284">
    <property type="entry name" value="RNA_pol_sigma-70_dom"/>
</dbReference>
<dbReference type="SUPFAM" id="SSF88659">
    <property type="entry name" value="Sigma3 and sigma4 domains of RNA polymerase sigma factors"/>
    <property type="match status" value="1"/>
</dbReference>
<dbReference type="InterPro" id="IPR039425">
    <property type="entry name" value="RNA_pol_sigma-70-like"/>
</dbReference>
<dbReference type="NCBIfam" id="TIGR02937">
    <property type="entry name" value="sigma70-ECF"/>
    <property type="match status" value="1"/>
</dbReference>
<dbReference type="RefSeq" id="WP_120189212.1">
    <property type="nucleotide sequence ID" value="NZ_MCHY01000008.1"/>
</dbReference>
<dbReference type="AlphaFoldDB" id="A0A419SJ34"/>
<dbReference type="Proteomes" id="UP000284219">
    <property type="component" value="Unassembled WGS sequence"/>
</dbReference>
<dbReference type="PANTHER" id="PTHR43133:SF51">
    <property type="entry name" value="RNA POLYMERASE SIGMA FACTOR"/>
    <property type="match status" value="1"/>
</dbReference>
<evidence type="ECO:0000256" key="4">
    <source>
        <dbReference type="ARBA" id="ARBA00023163"/>
    </source>
</evidence>
<evidence type="ECO:0000313" key="8">
    <source>
        <dbReference type="Proteomes" id="UP000284219"/>
    </source>
</evidence>
<dbReference type="GO" id="GO:0003677">
    <property type="term" value="F:DNA binding"/>
    <property type="evidence" value="ECO:0007669"/>
    <property type="project" value="InterPro"/>
</dbReference>
<sequence>MTEAELIRAAQTGDTDALIQLLREIENEIYRTAFYVLKNQQDAMDASQEALIRIYKNIKSYQAKAKFSTWTQRIVMNVCMDHFRRKRDAVSIDEHEFPLEDDANVEEEVQLSHMAKDIQDAINLLPSRQRQVVILRYLQDFSYAEISETLELPINTVKSHLFRARQQLKELLSDYEKGGVRV</sequence>
<dbReference type="CDD" id="cd06171">
    <property type="entry name" value="Sigma70_r4"/>
    <property type="match status" value="1"/>
</dbReference>
<dbReference type="Pfam" id="PF08281">
    <property type="entry name" value="Sigma70_r4_2"/>
    <property type="match status" value="1"/>
</dbReference>
<accession>A0A419SJ34</accession>
<dbReference type="GO" id="GO:0016987">
    <property type="term" value="F:sigma factor activity"/>
    <property type="evidence" value="ECO:0007669"/>
    <property type="project" value="UniProtKB-KW"/>
</dbReference>
<keyword evidence="3" id="KW-0731">Sigma factor</keyword>
<gene>
    <name evidence="7" type="ORF">BEP19_06040</name>
</gene>
<comment type="caution">
    <text evidence="7">The sequence shown here is derived from an EMBL/GenBank/DDBJ whole genome shotgun (WGS) entry which is preliminary data.</text>
</comment>
<dbReference type="InterPro" id="IPR013249">
    <property type="entry name" value="RNA_pol_sigma70_r4_t2"/>
</dbReference>
<keyword evidence="8" id="KW-1185">Reference proteome</keyword>
<comment type="similarity">
    <text evidence="1">Belongs to the sigma-70 factor family. ECF subfamily.</text>
</comment>
<keyword evidence="4" id="KW-0804">Transcription</keyword>
<evidence type="ECO:0000313" key="7">
    <source>
        <dbReference type="EMBL" id="RKD23977.1"/>
    </source>
</evidence>
<dbReference type="Gene3D" id="1.10.1740.10">
    <property type="match status" value="1"/>
</dbReference>
<evidence type="ECO:0000256" key="1">
    <source>
        <dbReference type="ARBA" id="ARBA00010641"/>
    </source>
</evidence>
<dbReference type="InterPro" id="IPR013324">
    <property type="entry name" value="RNA_pol_sigma_r3/r4-like"/>
</dbReference>